<organism evidence="1 2">
    <name type="scientific">Sphagnum jensenii</name>
    <dbReference type="NCBI Taxonomy" id="128206"/>
    <lineage>
        <taxon>Eukaryota</taxon>
        <taxon>Viridiplantae</taxon>
        <taxon>Streptophyta</taxon>
        <taxon>Embryophyta</taxon>
        <taxon>Bryophyta</taxon>
        <taxon>Sphagnophytina</taxon>
        <taxon>Sphagnopsida</taxon>
        <taxon>Sphagnales</taxon>
        <taxon>Sphagnaceae</taxon>
        <taxon>Sphagnum</taxon>
    </lineage>
</organism>
<evidence type="ECO:0000313" key="1">
    <source>
        <dbReference type="EMBL" id="CAK9259544.1"/>
    </source>
</evidence>
<proteinExistence type="predicted"/>
<dbReference type="EMBL" id="OZ020107">
    <property type="protein sequence ID" value="CAK9259544.1"/>
    <property type="molecule type" value="Genomic_DNA"/>
</dbReference>
<sequence length="147" mass="15945">MEVSSSSGRIEKFSGRPGIISLREFKATFSTVVCELELKYGVNYTEAFAFKQLARYVHYEALDVYEQHSARILGVTQAPNPTYAIAIATASQAALQAAIAHHGTMPNNLDPVPTSVNLSPQQLIAITTNIPPTTDAPAFVDLVGEFF</sequence>
<dbReference type="Proteomes" id="UP001497444">
    <property type="component" value="Chromosome 12"/>
</dbReference>
<evidence type="ECO:0000313" key="2">
    <source>
        <dbReference type="Proteomes" id="UP001497444"/>
    </source>
</evidence>
<name>A0ABP0VZ01_9BRYO</name>
<accession>A0ABP0VZ01</accession>
<reference evidence="1" key="1">
    <citation type="submission" date="2024-02" db="EMBL/GenBank/DDBJ databases">
        <authorList>
            <consortium name="ELIXIR-Norway"/>
            <consortium name="Elixir Norway"/>
        </authorList>
    </citation>
    <scope>NUCLEOTIDE SEQUENCE</scope>
</reference>
<keyword evidence="2" id="KW-1185">Reference proteome</keyword>
<protein>
    <submittedName>
        <fullName evidence="1">Uncharacterized protein</fullName>
    </submittedName>
</protein>
<gene>
    <name evidence="1" type="ORF">CSSPJE1EN1_LOCUS5022</name>
</gene>